<evidence type="ECO:0000313" key="2">
    <source>
        <dbReference type="Proteomes" id="UP000238338"/>
    </source>
</evidence>
<dbReference type="Pfam" id="PF11010">
    <property type="entry name" value="DUF2848"/>
    <property type="match status" value="1"/>
</dbReference>
<dbReference type="AlphaFoldDB" id="A0A2S8S5D5"/>
<sequence length="232" mass="25096">MSARVEFDATFTSRTGQERDRVTIEKVIVGGWTGRDKAALQHHIDELAKIGVKPPAKTPLFYRVGVSRLSVADAIEVIGDGSSGEVEYVLLNHKGRIWVGAGSDHTDRVVEHMGITVAKQLCDKPIATEFWPLDEVEGHWDQILIRSTIHEAGGEVVYQDGGVAGLLSPAELLGHLKADGGELAERTLMFGGTCGAIGGVRFSPRFALDLIDPVLNRRISHAYDVVPVPILG</sequence>
<dbReference type="RefSeq" id="WP_105515448.1">
    <property type="nucleotide sequence ID" value="NZ_PVEP01000006.1"/>
</dbReference>
<name>A0A2S8S5D5_9RHOB</name>
<dbReference type="EMBL" id="PVEP01000006">
    <property type="protein sequence ID" value="PQV55984.1"/>
    <property type="molecule type" value="Genomic_DNA"/>
</dbReference>
<gene>
    <name evidence="1" type="ORF">LX70_02869</name>
</gene>
<protein>
    <submittedName>
        <fullName evidence="1">Uncharacterized protein DUF2848</fullName>
    </submittedName>
</protein>
<comment type="caution">
    <text evidence="1">The sequence shown here is derived from an EMBL/GenBank/DDBJ whole genome shotgun (WGS) entry which is preliminary data.</text>
</comment>
<dbReference type="InterPro" id="IPR021269">
    <property type="entry name" value="DUF2848"/>
</dbReference>
<reference evidence="1 2" key="1">
    <citation type="submission" date="2018-02" db="EMBL/GenBank/DDBJ databases">
        <title>Genomic Encyclopedia of Archaeal and Bacterial Type Strains, Phase II (KMG-II): from individual species to whole genera.</title>
        <authorList>
            <person name="Goeker M."/>
        </authorList>
    </citation>
    <scope>NUCLEOTIDE SEQUENCE [LARGE SCALE GENOMIC DNA]</scope>
    <source>
        <strain evidence="1 2">DSM 18921</strain>
    </source>
</reference>
<organism evidence="1 2">
    <name type="scientific">Albidovulum denitrificans</name>
    <dbReference type="NCBI Taxonomy" id="404881"/>
    <lineage>
        <taxon>Bacteria</taxon>
        <taxon>Pseudomonadati</taxon>
        <taxon>Pseudomonadota</taxon>
        <taxon>Alphaproteobacteria</taxon>
        <taxon>Rhodobacterales</taxon>
        <taxon>Paracoccaceae</taxon>
        <taxon>Albidovulum</taxon>
    </lineage>
</organism>
<proteinExistence type="predicted"/>
<dbReference type="Proteomes" id="UP000238338">
    <property type="component" value="Unassembled WGS sequence"/>
</dbReference>
<keyword evidence="2" id="KW-1185">Reference proteome</keyword>
<evidence type="ECO:0000313" key="1">
    <source>
        <dbReference type="EMBL" id="PQV55984.1"/>
    </source>
</evidence>
<accession>A0A2S8S5D5</accession>
<dbReference type="OrthoDB" id="9792678at2"/>